<dbReference type="EMBL" id="AP023355">
    <property type="protein sequence ID" value="BCJ34809.1"/>
    <property type="molecule type" value="Genomic_DNA"/>
</dbReference>
<dbReference type="InterPro" id="IPR023286">
    <property type="entry name" value="ABATE_dom_sf"/>
</dbReference>
<dbReference type="KEGG" id="atl:Athai_23120"/>
<dbReference type="Proteomes" id="UP000611640">
    <property type="component" value="Chromosome"/>
</dbReference>
<organism evidence="2 3">
    <name type="scientific">Actinocatenispora thailandica</name>
    <dbReference type="NCBI Taxonomy" id="227318"/>
    <lineage>
        <taxon>Bacteria</taxon>
        <taxon>Bacillati</taxon>
        <taxon>Actinomycetota</taxon>
        <taxon>Actinomycetes</taxon>
        <taxon>Micromonosporales</taxon>
        <taxon>Micromonosporaceae</taxon>
        <taxon>Actinocatenispora</taxon>
    </lineage>
</organism>
<evidence type="ECO:0000313" key="3">
    <source>
        <dbReference type="Proteomes" id="UP000611640"/>
    </source>
</evidence>
<protein>
    <recommendedName>
        <fullName evidence="1">Zinc finger CGNR domain-containing protein</fullName>
    </recommendedName>
</protein>
<reference evidence="2 3" key="1">
    <citation type="submission" date="2020-08" db="EMBL/GenBank/DDBJ databases">
        <title>Whole genome shotgun sequence of Actinocatenispora thailandica NBRC 105041.</title>
        <authorList>
            <person name="Komaki H."/>
            <person name="Tamura T."/>
        </authorList>
    </citation>
    <scope>NUCLEOTIDE SEQUENCE [LARGE SCALE GENOMIC DNA]</scope>
    <source>
        <strain evidence="2 3">NBRC 105041</strain>
    </source>
</reference>
<gene>
    <name evidence="2" type="ORF">Athai_23120</name>
</gene>
<dbReference type="SUPFAM" id="SSF160904">
    <property type="entry name" value="Jann2411-like"/>
    <property type="match status" value="1"/>
</dbReference>
<proteinExistence type="predicted"/>
<dbReference type="InterPro" id="IPR021005">
    <property type="entry name" value="Znf_CGNR"/>
</dbReference>
<dbReference type="InterPro" id="IPR010852">
    <property type="entry name" value="ABATE"/>
</dbReference>
<keyword evidence="3" id="KW-1185">Reference proteome</keyword>
<evidence type="ECO:0000259" key="1">
    <source>
        <dbReference type="Pfam" id="PF11706"/>
    </source>
</evidence>
<name>A0A7R7DN47_9ACTN</name>
<evidence type="ECO:0000313" key="2">
    <source>
        <dbReference type="EMBL" id="BCJ34809.1"/>
    </source>
</evidence>
<dbReference type="PANTHER" id="PTHR35525:SF3">
    <property type="entry name" value="BLL6575 PROTEIN"/>
    <property type="match status" value="1"/>
</dbReference>
<dbReference type="Gene3D" id="1.10.3300.10">
    <property type="entry name" value="Jann2411-like domain"/>
    <property type="match status" value="1"/>
</dbReference>
<dbReference type="PANTHER" id="PTHR35525">
    <property type="entry name" value="BLL6575 PROTEIN"/>
    <property type="match status" value="1"/>
</dbReference>
<sequence>MRMDGVRWTAGSAPADAAQRAADLLVELRSAEPDPAGRIAAVLGEHGETGVRLTPADLDELRAAAEPVAAVFAAPDTTTAAAALNALFARHAGPPRLTSHGGTAWHLHVDADDDGGWGEWFVTSSGLALAVLLAERQAPPGGVCAAPGCGAPFVAHGAGSPRRYCSARCATRVRVARHRAGG</sequence>
<dbReference type="Pfam" id="PF11706">
    <property type="entry name" value="zf-CGNR"/>
    <property type="match status" value="1"/>
</dbReference>
<accession>A0A7R7DN47</accession>
<dbReference type="AlphaFoldDB" id="A0A7R7DN47"/>
<feature type="domain" description="Zinc finger CGNR" evidence="1">
    <location>
        <begin position="143"/>
        <end position="180"/>
    </location>
</feature>